<dbReference type="GO" id="GO:0007035">
    <property type="term" value="P:vacuolar acidification"/>
    <property type="evidence" value="ECO:0007669"/>
    <property type="project" value="TreeGrafter"/>
</dbReference>
<dbReference type="GO" id="GO:0046961">
    <property type="term" value="F:proton-transporting ATPase activity, rotational mechanism"/>
    <property type="evidence" value="ECO:0007669"/>
    <property type="project" value="InterPro"/>
</dbReference>
<evidence type="ECO:0000256" key="6">
    <source>
        <dbReference type="ARBA" id="ARBA00023065"/>
    </source>
</evidence>
<keyword evidence="10" id="KW-1185">Reference proteome</keyword>
<keyword evidence="4 8" id="KW-0812">Transmembrane</keyword>
<evidence type="ECO:0000256" key="5">
    <source>
        <dbReference type="ARBA" id="ARBA00022989"/>
    </source>
</evidence>
<organism evidence="9 10">
    <name type="scientific">Vagococcus elongatus</name>
    <dbReference type="NCBI Taxonomy" id="180344"/>
    <lineage>
        <taxon>Bacteria</taxon>
        <taxon>Bacillati</taxon>
        <taxon>Bacillota</taxon>
        <taxon>Bacilli</taxon>
        <taxon>Lactobacillales</taxon>
        <taxon>Enterococcaceae</taxon>
        <taxon>Vagococcus</taxon>
    </lineage>
</organism>
<accession>A0A430AR54</accession>
<comment type="similarity">
    <text evidence="2">Belongs to the V-ATPase 116 kDa subunit family.</text>
</comment>
<dbReference type="GO" id="GO:0016471">
    <property type="term" value="C:vacuolar proton-transporting V-type ATPase complex"/>
    <property type="evidence" value="ECO:0007669"/>
    <property type="project" value="TreeGrafter"/>
</dbReference>
<comment type="subcellular location">
    <subcellularLocation>
        <location evidence="1">Membrane</location>
        <topology evidence="1">Multi-pass membrane protein</topology>
    </subcellularLocation>
</comment>
<dbReference type="Proteomes" id="UP000287605">
    <property type="component" value="Unassembled WGS sequence"/>
</dbReference>
<feature type="transmembrane region" description="Helical" evidence="8">
    <location>
        <begin position="417"/>
        <end position="440"/>
    </location>
</feature>
<keyword evidence="7 8" id="KW-0472">Membrane</keyword>
<evidence type="ECO:0000256" key="4">
    <source>
        <dbReference type="ARBA" id="ARBA00022692"/>
    </source>
</evidence>
<feature type="transmembrane region" description="Helical" evidence="8">
    <location>
        <begin position="460"/>
        <end position="483"/>
    </location>
</feature>
<evidence type="ECO:0000313" key="10">
    <source>
        <dbReference type="Proteomes" id="UP000287605"/>
    </source>
</evidence>
<dbReference type="GO" id="GO:0033179">
    <property type="term" value="C:proton-transporting V-type ATPase, V0 domain"/>
    <property type="evidence" value="ECO:0007669"/>
    <property type="project" value="InterPro"/>
</dbReference>
<evidence type="ECO:0000256" key="8">
    <source>
        <dbReference type="SAM" id="Phobius"/>
    </source>
</evidence>
<feature type="transmembrane region" description="Helical" evidence="8">
    <location>
        <begin position="372"/>
        <end position="397"/>
    </location>
</feature>
<dbReference type="RefSeq" id="WP_126809524.1">
    <property type="nucleotide sequence ID" value="NZ_NGKA01000014.1"/>
</dbReference>
<evidence type="ECO:0000256" key="1">
    <source>
        <dbReference type="ARBA" id="ARBA00004141"/>
    </source>
</evidence>
<keyword evidence="3" id="KW-0813">Transport</keyword>
<evidence type="ECO:0000256" key="2">
    <source>
        <dbReference type="ARBA" id="ARBA00009904"/>
    </source>
</evidence>
<sequence length="662" mass="75192">MAVDKMKKLTIVADNEKEETVFQILQGLQAVEIQKVSEEVLTRLGGEETFQPETVSKLNVKNYESILGKIQESLLIIERYAALSHQKSQLRRSVYTLADLEEQYDPVAVEGYVETILSLKEKLDMIGEERERLSVEENLLARWKNLTVLPKDYEDMTYTELILGSLNLTNQADFLSEIEKLERVHCEEIYLSPHHGYYALLVLKNEKNLVQQIISNYSFQRYFYPYEVLPEQAYQETKEKVKQLIAEEKAVKKEIGHCYEWKKSLYLAEEVVRAKIQREVTKKGLARSQDFFVLQGWIPESEEEDLSKELNRRFPDNDVYLLFEEPTAQEIQQVVPTKLKNHPVVEPFEMLTEMYSLPRYDEIDPTPIMMPFYLTFFGMMAADIGYGLLLFLATTLVRKFVVLPKGRNRFMKLFQILSLPIMAWGFIYGSFFGVEIYQYIGTGGLPLPLLSTTTDVNQILILSVVFGFIQIMTGLLVNGIQLIKRKQYLSSVSESFAWQGLLVGIIVLASGMLFLDNQGFVIIGSAVAILSALSIVVVPIIQSKSKLKGLAKGMYGLYGITGYIGDLVSYTRLMALGISGGSIAAAFNMIVGFMPPVAKFSIGIVLLIVLHGLNIFLSLLSAYVHGARLQYVEFFGKFYTGGGRAFNPLKTEEKYINIEKKK</sequence>
<proteinExistence type="inferred from homology"/>
<feature type="transmembrane region" description="Helical" evidence="8">
    <location>
        <begin position="573"/>
        <end position="594"/>
    </location>
</feature>
<evidence type="ECO:0000256" key="3">
    <source>
        <dbReference type="ARBA" id="ARBA00022448"/>
    </source>
</evidence>
<keyword evidence="5 8" id="KW-1133">Transmembrane helix</keyword>
<dbReference type="GO" id="GO:0051117">
    <property type="term" value="F:ATPase binding"/>
    <property type="evidence" value="ECO:0007669"/>
    <property type="project" value="TreeGrafter"/>
</dbReference>
<dbReference type="AlphaFoldDB" id="A0A430AR54"/>
<protein>
    <submittedName>
        <fullName evidence="9">V-type ATP synthase subunit I</fullName>
    </submittedName>
</protein>
<dbReference type="Pfam" id="PF01496">
    <property type="entry name" value="V_ATPase_I"/>
    <property type="match status" value="1"/>
</dbReference>
<feature type="transmembrane region" description="Helical" evidence="8">
    <location>
        <begin position="520"/>
        <end position="541"/>
    </location>
</feature>
<reference evidence="9 10" key="1">
    <citation type="submission" date="2017-05" db="EMBL/GenBank/DDBJ databases">
        <title>Vagococcus spp. assemblies.</title>
        <authorList>
            <person name="Gulvik C.A."/>
        </authorList>
    </citation>
    <scope>NUCLEOTIDE SEQUENCE [LARGE SCALE GENOMIC DNA]</scope>
    <source>
        <strain evidence="9 10">CCUG 51432</strain>
    </source>
</reference>
<dbReference type="PANTHER" id="PTHR11629:SF63">
    <property type="entry name" value="V-TYPE PROTON ATPASE SUBUNIT A"/>
    <property type="match status" value="1"/>
</dbReference>
<feature type="transmembrane region" description="Helical" evidence="8">
    <location>
        <begin position="600"/>
        <end position="624"/>
    </location>
</feature>
<dbReference type="EMBL" id="NGKA01000014">
    <property type="protein sequence ID" value="RSU10546.1"/>
    <property type="molecule type" value="Genomic_DNA"/>
</dbReference>
<gene>
    <name evidence="9" type="ORF">CBF29_09650</name>
</gene>
<feature type="transmembrane region" description="Helical" evidence="8">
    <location>
        <begin position="495"/>
        <end position="514"/>
    </location>
</feature>
<dbReference type="PANTHER" id="PTHR11629">
    <property type="entry name" value="VACUOLAR PROTON ATPASES"/>
    <property type="match status" value="1"/>
</dbReference>
<comment type="caution">
    <text evidence="9">The sequence shown here is derived from an EMBL/GenBank/DDBJ whole genome shotgun (WGS) entry which is preliminary data.</text>
</comment>
<name>A0A430AR54_9ENTE</name>
<dbReference type="InterPro" id="IPR002490">
    <property type="entry name" value="V-ATPase_116kDa_su"/>
</dbReference>
<keyword evidence="6" id="KW-0406">Ion transport</keyword>
<evidence type="ECO:0000256" key="7">
    <source>
        <dbReference type="ARBA" id="ARBA00023136"/>
    </source>
</evidence>
<dbReference type="OrthoDB" id="9803814at2"/>
<evidence type="ECO:0000313" key="9">
    <source>
        <dbReference type="EMBL" id="RSU10546.1"/>
    </source>
</evidence>